<gene>
    <name evidence="1" type="ORF">WN50_02450</name>
</gene>
<dbReference type="AlphaFoldDB" id="A0A0F5YL38"/>
<proteinExistence type="predicted"/>
<dbReference type="PATRIC" id="fig|1637645.4.peg.4518"/>
<protein>
    <recommendedName>
        <fullName evidence="3">CRISPR-associated protein Csx3</fullName>
    </recommendedName>
</protein>
<evidence type="ECO:0008006" key="3">
    <source>
        <dbReference type="Google" id="ProtNLM"/>
    </source>
</evidence>
<comment type="caution">
    <text evidence="1">The sequence shown here is derived from an EMBL/GenBank/DDBJ whole genome shotgun (WGS) entry which is preliminary data.</text>
</comment>
<evidence type="ECO:0000313" key="2">
    <source>
        <dbReference type="Proteomes" id="UP000033607"/>
    </source>
</evidence>
<dbReference type="EMBL" id="LATL02000229">
    <property type="protein sequence ID" value="KKD39614.1"/>
    <property type="molecule type" value="Genomic_DNA"/>
</dbReference>
<organism evidence="1 2">
    <name type="scientific">Limnoraphis robusta CS-951</name>
    <dbReference type="NCBI Taxonomy" id="1637645"/>
    <lineage>
        <taxon>Bacteria</taxon>
        <taxon>Bacillati</taxon>
        <taxon>Cyanobacteriota</taxon>
        <taxon>Cyanophyceae</taxon>
        <taxon>Oscillatoriophycideae</taxon>
        <taxon>Oscillatoriales</taxon>
        <taxon>Sirenicapillariaceae</taxon>
        <taxon>Limnoraphis</taxon>
    </lineage>
</organism>
<evidence type="ECO:0000313" key="1">
    <source>
        <dbReference type="EMBL" id="KKD39614.1"/>
    </source>
</evidence>
<dbReference type="Proteomes" id="UP000033607">
    <property type="component" value="Unassembled WGS sequence"/>
</dbReference>
<accession>A0A0F5YL38</accession>
<reference evidence="1 2" key="1">
    <citation type="submission" date="2015-06" db="EMBL/GenBank/DDBJ databases">
        <title>Draft genome assembly of filamentous brackish cyanobacterium Limnoraphis robusta strain CS-951.</title>
        <authorList>
            <person name="Willis A."/>
            <person name="Parks M."/>
            <person name="Burford M.A."/>
        </authorList>
    </citation>
    <scope>NUCLEOTIDE SEQUENCE [LARGE SCALE GENOMIC DNA]</scope>
    <source>
        <strain evidence="1 2">CS-951</strain>
    </source>
</reference>
<name>A0A0F5YL38_9CYAN</name>
<sequence>MTEPSFFINWEQDVLTTSINPTLKVDGDQIVRDVGKRLGQMISNGELRGGKLLKINGRSTVLASFVIANQLADLYASIAVCDPKLGDIGVERYVVTISHSQNYPVGHSIDVRSQLKSAFKVVLCGPANSGKTVLKEGLKQAILLHPEAPTDFYTISGCPDGDGSFYYETAQKNSELARQLKTEYKAKFTPEFALSKARDIERISNSLLLFDVGGKITPENQIIMSKATHAVILAKTEDEVRDWKNFCETQLDHPLSIVAILYSDYSGYTDTIENKSPILQGRVHYLERGEDVSNRLMVKTLADKLIKLVQSA</sequence>